<dbReference type="OrthoDB" id="5510862at2"/>
<dbReference type="EMBL" id="LRFC01000001">
    <property type="protein sequence ID" value="KZE69070.1"/>
    <property type="molecule type" value="Genomic_DNA"/>
</dbReference>
<keyword evidence="3" id="KW-1185">Reference proteome</keyword>
<accession>A0A165P5R8</accession>
<organism evidence="2 3">
    <name type="scientific">Fictibacillus phosphorivorans</name>
    <dbReference type="NCBI Taxonomy" id="1221500"/>
    <lineage>
        <taxon>Bacteria</taxon>
        <taxon>Bacillati</taxon>
        <taxon>Bacillota</taxon>
        <taxon>Bacilli</taxon>
        <taxon>Bacillales</taxon>
        <taxon>Fictibacillaceae</taxon>
        <taxon>Fictibacillus</taxon>
    </lineage>
</organism>
<sequence length="181" mass="21377">MNPTIESHFENLNSPDKNTQYEAYNQIIEATQQPVDWAYEVWDQLKEDLNDPDNHRRSRAAQFLAHLAISDPEKRILQDFPAIWNVTYDKKFVTARHSLQSIWRIALAGSEQKELVVNHLVDRFHACEEEKNVTLIRSDILQALRNLNDEVNEEKIKRMAMELIETVTDPKYKKKYLAIWK</sequence>
<protein>
    <recommendedName>
        <fullName evidence="4">HEAT repeat domain-containing protein</fullName>
    </recommendedName>
</protein>
<dbReference type="InterPro" id="IPR011989">
    <property type="entry name" value="ARM-like"/>
</dbReference>
<dbReference type="Gene3D" id="1.25.10.10">
    <property type="entry name" value="Leucine-rich Repeat Variant"/>
    <property type="match status" value="1"/>
</dbReference>
<dbReference type="Proteomes" id="UP000076567">
    <property type="component" value="Unassembled WGS sequence"/>
</dbReference>
<evidence type="ECO:0000313" key="2">
    <source>
        <dbReference type="EMBL" id="KZE69070.1"/>
    </source>
</evidence>
<evidence type="ECO:0008006" key="4">
    <source>
        <dbReference type="Google" id="ProtNLM"/>
    </source>
</evidence>
<evidence type="ECO:0000313" key="3">
    <source>
        <dbReference type="Proteomes" id="UP000076567"/>
    </source>
</evidence>
<proteinExistence type="predicted"/>
<dbReference type="AlphaFoldDB" id="A0A165P5R8"/>
<comment type="caution">
    <text evidence="2">The sequence shown here is derived from an EMBL/GenBank/DDBJ whole genome shotgun (WGS) entry which is preliminary data.</text>
</comment>
<keyword evidence="1" id="KW-0175">Coiled coil</keyword>
<dbReference type="InterPro" id="IPR016024">
    <property type="entry name" value="ARM-type_fold"/>
</dbReference>
<dbReference type="SUPFAM" id="SSF48371">
    <property type="entry name" value="ARM repeat"/>
    <property type="match status" value="1"/>
</dbReference>
<evidence type="ECO:0000256" key="1">
    <source>
        <dbReference type="SAM" id="Coils"/>
    </source>
</evidence>
<name>A0A165P5R8_9BACL</name>
<gene>
    <name evidence="2" type="ORF">AWM68_02045</name>
</gene>
<feature type="coiled-coil region" evidence="1">
    <location>
        <begin position="137"/>
        <end position="164"/>
    </location>
</feature>
<dbReference type="RefSeq" id="WP_066236417.1">
    <property type="nucleotide sequence ID" value="NZ_LRFC01000001.1"/>
</dbReference>
<reference evidence="3" key="1">
    <citation type="submission" date="2016-01" db="EMBL/GenBank/DDBJ databases">
        <title>Draft genome of Chromobacterium sp. F49.</title>
        <authorList>
            <person name="Hong K.W."/>
        </authorList>
    </citation>
    <scope>NUCLEOTIDE SEQUENCE [LARGE SCALE GENOMIC DNA]</scope>
    <source>
        <strain evidence="3">P7IIIA</strain>
    </source>
</reference>